<organism evidence="2 3">
    <name type="scientific">Streptomyces polychromogenes</name>
    <dbReference type="NCBI Taxonomy" id="67342"/>
    <lineage>
        <taxon>Bacteria</taxon>
        <taxon>Bacillati</taxon>
        <taxon>Actinomycetota</taxon>
        <taxon>Actinomycetes</taxon>
        <taxon>Kitasatosporales</taxon>
        <taxon>Streptomycetaceae</taxon>
        <taxon>Streptomyces</taxon>
    </lineage>
</organism>
<dbReference type="Gene3D" id="3.40.50.720">
    <property type="entry name" value="NAD(P)-binding Rossmann-like Domain"/>
    <property type="match status" value="1"/>
</dbReference>
<keyword evidence="3" id="KW-1185">Reference proteome</keyword>
<gene>
    <name evidence="2" type="ORF">GCM10010302_05720</name>
</gene>
<sequence>MADGSDRYVLSPAATWSRDGDELRVFSDEVLLVRRCPEAMFAWLEAVSDEPLGLPVPRGGNTDAIVRTLLRLRLVVAPFDRSWQSSAWRNQVEYFAALGLDAGAAQERLRAAHVTVLGVGGVGGAVLAELVGAGVGGLTLVDGDRVALENLNRQYLYRRCDVGRVKVDVAREWVRERLPETEPIAAMETITTSEALVPYLREGGFLVVAADRPASLPEVCAQACLERGVSMITGGCGLRVGSSGPLIRPADVPVFLASLQEAKAVTGTAVTPMTASFGPVNTLVGATMGRDLIFGILGVSAGTTSHRVELLGTALTRECGR</sequence>
<name>A0ABN0V1T4_9ACTN</name>
<dbReference type="Pfam" id="PF00899">
    <property type="entry name" value="ThiF"/>
    <property type="match status" value="1"/>
</dbReference>
<dbReference type="InterPro" id="IPR045886">
    <property type="entry name" value="ThiF/MoeB/HesA"/>
</dbReference>
<evidence type="ECO:0000313" key="2">
    <source>
        <dbReference type="EMBL" id="GAA0271004.1"/>
    </source>
</evidence>
<proteinExistence type="predicted"/>
<dbReference type="InterPro" id="IPR035985">
    <property type="entry name" value="Ubiquitin-activating_enz"/>
</dbReference>
<dbReference type="InterPro" id="IPR000594">
    <property type="entry name" value="ThiF_NAD_FAD-bd"/>
</dbReference>
<comment type="caution">
    <text evidence="2">The sequence shown here is derived from an EMBL/GenBank/DDBJ whole genome shotgun (WGS) entry which is preliminary data.</text>
</comment>
<reference evidence="2 3" key="1">
    <citation type="journal article" date="2019" name="Int. J. Syst. Evol. Microbiol.">
        <title>The Global Catalogue of Microorganisms (GCM) 10K type strain sequencing project: providing services to taxonomists for standard genome sequencing and annotation.</title>
        <authorList>
            <consortium name="The Broad Institute Genomics Platform"/>
            <consortium name="The Broad Institute Genome Sequencing Center for Infectious Disease"/>
            <person name="Wu L."/>
            <person name="Ma J."/>
        </authorList>
    </citation>
    <scope>NUCLEOTIDE SEQUENCE [LARGE SCALE GENOMIC DNA]</scope>
    <source>
        <strain evidence="2 3">JCM 4505</strain>
    </source>
</reference>
<protein>
    <recommendedName>
        <fullName evidence="1">THIF-type NAD/FAD binding fold domain-containing protein</fullName>
    </recommendedName>
</protein>
<evidence type="ECO:0000313" key="3">
    <source>
        <dbReference type="Proteomes" id="UP001501867"/>
    </source>
</evidence>
<dbReference type="PANTHER" id="PTHR10953:SF102">
    <property type="entry name" value="ADENYLYLTRANSFERASE AND SULFURTRANSFERASE MOCS3"/>
    <property type="match status" value="1"/>
</dbReference>
<evidence type="ECO:0000259" key="1">
    <source>
        <dbReference type="Pfam" id="PF00899"/>
    </source>
</evidence>
<dbReference type="PANTHER" id="PTHR10953">
    <property type="entry name" value="UBIQUITIN-ACTIVATING ENZYME E1"/>
    <property type="match status" value="1"/>
</dbReference>
<feature type="domain" description="THIF-type NAD/FAD binding fold" evidence="1">
    <location>
        <begin position="104"/>
        <end position="299"/>
    </location>
</feature>
<dbReference type="RefSeq" id="WP_344151780.1">
    <property type="nucleotide sequence ID" value="NZ_BAAABV010000005.1"/>
</dbReference>
<dbReference type="SUPFAM" id="SSF69572">
    <property type="entry name" value="Activating enzymes of the ubiquitin-like proteins"/>
    <property type="match status" value="1"/>
</dbReference>
<accession>A0ABN0V1T4</accession>
<dbReference type="EMBL" id="BAAABV010000005">
    <property type="protein sequence ID" value="GAA0271004.1"/>
    <property type="molecule type" value="Genomic_DNA"/>
</dbReference>
<dbReference type="Proteomes" id="UP001501867">
    <property type="component" value="Unassembled WGS sequence"/>
</dbReference>